<name>A0A4Q1C5U3_9BACT</name>
<dbReference type="GO" id="GO:0030288">
    <property type="term" value="C:outer membrane-bounded periplasmic space"/>
    <property type="evidence" value="ECO:0007669"/>
    <property type="project" value="UniProtKB-ARBA"/>
</dbReference>
<dbReference type="Pfam" id="PF00496">
    <property type="entry name" value="SBP_bac_5"/>
    <property type="match status" value="1"/>
</dbReference>
<gene>
    <name evidence="6" type="ORF">ESB00_18450</name>
</gene>
<reference evidence="6 7" key="1">
    <citation type="submission" date="2019-01" db="EMBL/GenBank/DDBJ databases">
        <title>Lacunisphaera sp. strain TWA-58.</title>
        <authorList>
            <person name="Chen W.-M."/>
        </authorList>
    </citation>
    <scope>NUCLEOTIDE SEQUENCE [LARGE SCALE GENOMIC DNA]</scope>
    <source>
        <strain evidence="6 7">TWA-58</strain>
    </source>
</reference>
<dbReference type="InterPro" id="IPR030678">
    <property type="entry name" value="Peptide/Ni-bd"/>
</dbReference>
<keyword evidence="4" id="KW-0732">Signal</keyword>
<comment type="similarity">
    <text evidence="2">Belongs to the bacterial solute-binding protein 5 family.</text>
</comment>
<accession>A0A4Q1C5U3</accession>
<dbReference type="GO" id="GO:1904680">
    <property type="term" value="F:peptide transmembrane transporter activity"/>
    <property type="evidence" value="ECO:0007669"/>
    <property type="project" value="TreeGrafter"/>
</dbReference>
<dbReference type="OrthoDB" id="137511at2"/>
<dbReference type="Proteomes" id="UP000290218">
    <property type="component" value="Unassembled WGS sequence"/>
</dbReference>
<dbReference type="PIRSF" id="PIRSF002741">
    <property type="entry name" value="MppA"/>
    <property type="match status" value="1"/>
</dbReference>
<dbReference type="AlphaFoldDB" id="A0A4Q1C5U3"/>
<dbReference type="Gene3D" id="3.90.76.10">
    <property type="entry name" value="Dipeptide-binding Protein, Domain 1"/>
    <property type="match status" value="1"/>
</dbReference>
<evidence type="ECO:0000259" key="5">
    <source>
        <dbReference type="Pfam" id="PF00496"/>
    </source>
</evidence>
<feature type="domain" description="Solute-binding protein family 5" evidence="5">
    <location>
        <begin position="81"/>
        <end position="462"/>
    </location>
</feature>
<dbReference type="CDD" id="cd08504">
    <property type="entry name" value="PBP2_OppA"/>
    <property type="match status" value="1"/>
</dbReference>
<evidence type="ECO:0000256" key="2">
    <source>
        <dbReference type="ARBA" id="ARBA00005695"/>
    </source>
</evidence>
<dbReference type="PANTHER" id="PTHR30290:SF10">
    <property type="entry name" value="PERIPLASMIC OLIGOPEPTIDE-BINDING PROTEIN-RELATED"/>
    <property type="match status" value="1"/>
</dbReference>
<dbReference type="InterPro" id="IPR039424">
    <property type="entry name" value="SBP_5"/>
</dbReference>
<keyword evidence="3" id="KW-0813">Transport</keyword>
<organism evidence="6 7">
    <name type="scientific">Oleiharenicola lentus</name>
    <dbReference type="NCBI Taxonomy" id="2508720"/>
    <lineage>
        <taxon>Bacteria</taxon>
        <taxon>Pseudomonadati</taxon>
        <taxon>Verrucomicrobiota</taxon>
        <taxon>Opitutia</taxon>
        <taxon>Opitutales</taxon>
        <taxon>Opitutaceae</taxon>
        <taxon>Oleiharenicola</taxon>
    </lineage>
</organism>
<sequence>MPVRLFLASVLTVSLLVAGGCRRSDQSASSGSSSANRVLVVGNSIEPATLDPHINTGSSESMILGEIYEPLVQRGDDGLTLVPGAAARWEISPDGLTYTFHLHRDRRWSNGDPVTAQDFLYSFRRIVDPKLAAEFAVRGTSIVGVPAYLRGELTDPEQLGFSAPDTHTFVIRLATPNVAFIQNLIAYPWVPVHLPTLDATGGRYRDNQKWTRPGVMVTNGPLQLAEWVPNARVVLKPNPHHPDAAKIRLAEVHLLPIDNLDTEERAFRAGQLHATYSLPPSKVPVYEAARDPALQITPRLGTNYIVFNTSRPPFNDPRVRRALSAAINREALTKVAYQGGYQPARSLSQPGMGGYQPVNVVTEGPAEARALLAAAGYPGGKGFPRVTYLYNTLDRNRTVAEVLQGMWRQELGIEVELVNQEWKSFLDSRRLGNFDIARSAWNPFANEPTDYFELFLTNGSYNQTGWGNARYDALYERALQALDVPARHALYAEMDAILRDEAPLAPLVFSSTVRLVQPRVRNWPNNLMDQRLLSRVYLAGETPE</sequence>
<keyword evidence="7" id="KW-1185">Reference proteome</keyword>
<dbReference type="Gene3D" id="3.10.105.10">
    <property type="entry name" value="Dipeptide-binding Protein, Domain 3"/>
    <property type="match status" value="1"/>
</dbReference>
<protein>
    <submittedName>
        <fullName evidence="6">Peptide ABC transporter substrate-binding protein</fullName>
    </submittedName>
</protein>
<dbReference type="InterPro" id="IPR000914">
    <property type="entry name" value="SBP_5_dom"/>
</dbReference>
<dbReference type="PROSITE" id="PS51257">
    <property type="entry name" value="PROKAR_LIPOPROTEIN"/>
    <property type="match status" value="1"/>
</dbReference>
<dbReference type="EMBL" id="SDHX01000002">
    <property type="protein sequence ID" value="RXK53669.1"/>
    <property type="molecule type" value="Genomic_DNA"/>
</dbReference>
<dbReference type="RefSeq" id="WP_129049583.1">
    <property type="nucleotide sequence ID" value="NZ_SDHX01000002.1"/>
</dbReference>
<dbReference type="GO" id="GO:0043190">
    <property type="term" value="C:ATP-binding cassette (ABC) transporter complex"/>
    <property type="evidence" value="ECO:0007669"/>
    <property type="project" value="InterPro"/>
</dbReference>
<evidence type="ECO:0000313" key="6">
    <source>
        <dbReference type="EMBL" id="RXK53669.1"/>
    </source>
</evidence>
<comment type="caution">
    <text evidence="6">The sequence shown here is derived from an EMBL/GenBank/DDBJ whole genome shotgun (WGS) entry which is preliminary data.</text>
</comment>
<dbReference type="GO" id="GO:0015833">
    <property type="term" value="P:peptide transport"/>
    <property type="evidence" value="ECO:0007669"/>
    <property type="project" value="TreeGrafter"/>
</dbReference>
<evidence type="ECO:0000313" key="7">
    <source>
        <dbReference type="Proteomes" id="UP000290218"/>
    </source>
</evidence>
<dbReference type="SUPFAM" id="SSF53850">
    <property type="entry name" value="Periplasmic binding protein-like II"/>
    <property type="match status" value="1"/>
</dbReference>
<comment type="subcellular location">
    <subcellularLocation>
        <location evidence="1">Cell envelope</location>
    </subcellularLocation>
</comment>
<proteinExistence type="inferred from homology"/>
<dbReference type="PANTHER" id="PTHR30290">
    <property type="entry name" value="PERIPLASMIC BINDING COMPONENT OF ABC TRANSPORTER"/>
    <property type="match status" value="1"/>
</dbReference>
<evidence type="ECO:0000256" key="3">
    <source>
        <dbReference type="ARBA" id="ARBA00022448"/>
    </source>
</evidence>
<evidence type="ECO:0000256" key="1">
    <source>
        <dbReference type="ARBA" id="ARBA00004196"/>
    </source>
</evidence>
<dbReference type="Gene3D" id="3.40.190.10">
    <property type="entry name" value="Periplasmic binding protein-like II"/>
    <property type="match status" value="1"/>
</dbReference>
<evidence type="ECO:0000256" key="4">
    <source>
        <dbReference type="ARBA" id="ARBA00022729"/>
    </source>
</evidence>